<dbReference type="AlphaFoldDB" id="A0A844WD17"/>
<dbReference type="Pfam" id="PF02515">
    <property type="entry name" value="CoA_transf_3"/>
    <property type="match status" value="1"/>
</dbReference>
<sequence>MFDQTGPGRDGAPSSPGAPEGPLSGIRVIDLTQIYNGPYATFLMAQAGADVIKVEPPGGEHTRRRQRDGGGVHIPHAMLNSGKKFVMLDLKTAEGKAGLEELIRTADVLIENFRPGVMARLGFPVEHLRELNPRLVYAASSGYGTSGPYSVYPAMDLAVQAMSGVMSVTGFPDQAPVKAGPAICDFNAGTHLYAGVMTALLERERTGRARTVEVSMFEAIYPALASNIGLTGGEGGGKPDERTGNRHGGLSICPYNVYPASDGWLAILANNNQQWDRLVTWFGQAWAATDPRFATMYDRVVHMDEVDALIESWTRDRPKEELFRGLAAAGVPCAPVREIAEVMRDEHLHARGALVEVDHPLFGRLVLPTSPIIYEGLERTIRWPSRALGADQDEVLPERKAQE</sequence>
<dbReference type="Proteomes" id="UP000443843">
    <property type="component" value="Unassembled WGS sequence"/>
</dbReference>
<dbReference type="GO" id="GO:0008410">
    <property type="term" value="F:CoA-transferase activity"/>
    <property type="evidence" value="ECO:0007669"/>
    <property type="project" value="TreeGrafter"/>
</dbReference>
<accession>A0A844WD17</accession>
<comment type="caution">
    <text evidence="3">The sequence shown here is derived from an EMBL/GenBank/DDBJ whole genome shotgun (WGS) entry which is preliminary data.</text>
</comment>
<dbReference type="EMBL" id="WNXQ01000010">
    <property type="protein sequence ID" value="MWB79363.1"/>
    <property type="molecule type" value="Genomic_DNA"/>
</dbReference>
<keyword evidence="1 3" id="KW-0808">Transferase</keyword>
<protein>
    <submittedName>
        <fullName evidence="3">CoA transferase</fullName>
    </submittedName>
</protein>
<organism evidence="3 4">
    <name type="scientific">Pseudooceanicola pacificus</name>
    <dbReference type="NCBI Taxonomy" id="2676438"/>
    <lineage>
        <taxon>Bacteria</taxon>
        <taxon>Pseudomonadati</taxon>
        <taxon>Pseudomonadota</taxon>
        <taxon>Alphaproteobacteria</taxon>
        <taxon>Rhodobacterales</taxon>
        <taxon>Paracoccaceae</taxon>
        <taxon>Pseudooceanicola</taxon>
    </lineage>
</organism>
<dbReference type="InterPro" id="IPR003673">
    <property type="entry name" value="CoA-Trfase_fam_III"/>
</dbReference>
<evidence type="ECO:0000256" key="1">
    <source>
        <dbReference type="ARBA" id="ARBA00022679"/>
    </source>
</evidence>
<reference evidence="3 4" key="1">
    <citation type="submission" date="2019-11" db="EMBL/GenBank/DDBJ databases">
        <title>Pseudooceanicola pacifica sp. nov., isolated from deep-sea sediment of the Pacific Ocean.</title>
        <authorList>
            <person name="Lyu L."/>
        </authorList>
    </citation>
    <scope>NUCLEOTIDE SEQUENCE [LARGE SCALE GENOMIC DNA]</scope>
    <source>
        <strain evidence="3 4">216_PA32_1</strain>
    </source>
</reference>
<evidence type="ECO:0000256" key="2">
    <source>
        <dbReference type="SAM" id="MobiDB-lite"/>
    </source>
</evidence>
<feature type="region of interest" description="Disordered" evidence="2">
    <location>
        <begin position="54"/>
        <end position="74"/>
    </location>
</feature>
<dbReference type="SUPFAM" id="SSF89796">
    <property type="entry name" value="CoA-transferase family III (CaiB/BaiF)"/>
    <property type="match status" value="1"/>
</dbReference>
<dbReference type="InterPro" id="IPR044855">
    <property type="entry name" value="CoA-Trfase_III_dom3_sf"/>
</dbReference>
<evidence type="ECO:0000313" key="4">
    <source>
        <dbReference type="Proteomes" id="UP000443843"/>
    </source>
</evidence>
<proteinExistence type="predicted"/>
<dbReference type="Gene3D" id="3.40.50.10540">
    <property type="entry name" value="Crotonobetainyl-coa:carnitine coa-transferase, domain 1"/>
    <property type="match status" value="1"/>
</dbReference>
<dbReference type="InterPro" id="IPR050483">
    <property type="entry name" value="CoA-transferase_III_domain"/>
</dbReference>
<feature type="compositionally biased region" description="Low complexity" evidence="2">
    <location>
        <begin position="11"/>
        <end position="23"/>
    </location>
</feature>
<keyword evidence="4" id="KW-1185">Reference proteome</keyword>
<evidence type="ECO:0000313" key="3">
    <source>
        <dbReference type="EMBL" id="MWB79363.1"/>
    </source>
</evidence>
<name>A0A844WD17_9RHOB</name>
<gene>
    <name evidence="3" type="ORF">GLS40_15090</name>
</gene>
<dbReference type="Gene3D" id="3.30.1540.10">
    <property type="entry name" value="formyl-coa transferase, domain 3"/>
    <property type="match status" value="1"/>
</dbReference>
<dbReference type="PANTHER" id="PTHR48207:SF3">
    <property type="entry name" value="SUCCINATE--HYDROXYMETHYLGLUTARATE COA-TRANSFERASE"/>
    <property type="match status" value="1"/>
</dbReference>
<dbReference type="PANTHER" id="PTHR48207">
    <property type="entry name" value="SUCCINATE--HYDROXYMETHYLGLUTARATE COA-TRANSFERASE"/>
    <property type="match status" value="1"/>
</dbReference>
<feature type="region of interest" description="Disordered" evidence="2">
    <location>
        <begin position="1"/>
        <end position="23"/>
    </location>
</feature>
<dbReference type="InterPro" id="IPR023606">
    <property type="entry name" value="CoA-Trfase_III_dom_1_sf"/>
</dbReference>